<feature type="compositionally biased region" description="Low complexity" evidence="1">
    <location>
        <begin position="260"/>
        <end position="274"/>
    </location>
</feature>
<proteinExistence type="predicted"/>
<sequence length="503" mass="51833">MSQVATDFQTQASNVLPKAGRPSFASQKAPSSQFDDLLSAIPDAPPEPRARASADERPQPAQSRSADRPGRDDRPARTDRSDRTAKSDTKSSPRAEDSRAAPANDAPAKDAAEAPKADAVSETKPAGTDDTAKADDASQTTETQSTDTAPVTEAAVAAVVPQAVAIDPAAPAAAPSLEGDTVAKPIDAKTEIPTAATAPSAKAAEQQAAAMTEQSTGLSADDAEVLSALAAKAQRGPKQAQGDKTEAKTDKPAHAAKLNAETAPGATAAQPAATNSGDAKTAEAKPVQSDLAKLGVEHQRSQGDGNPKTGAETAPAAATANAAAVKTPDTFAMHLLPASGHSAHAATSAADNAPGQSAGSDKPVAIANVAVEVSAKISAGKNQFDIRLDPEELGRIHVKVNVDRDGNVTTHMVADRPDTLDLLRRDTQGLERALQDAGLKTSDNSLQFSLRDQTQQQQQNQQDGQASRRPPADDELTPAVTTTVIARDYGRYLSRPSGVDIRV</sequence>
<feature type="compositionally biased region" description="Polar residues" evidence="1">
    <location>
        <begin position="1"/>
        <end position="14"/>
    </location>
</feature>
<name>A0A371B6G3_9BRAD</name>
<dbReference type="InterPro" id="IPR038610">
    <property type="entry name" value="FliK-like_C_sf"/>
</dbReference>
<dbReference type="Gene3D" id="3.30.750.140">
    <property type="match status" value="1"/>
</dbReference>
<feature type="region of interest" description="Disordered" evidence="1">
    <location>
        <begin position="1"/>
        <end position="152"/>
    </location>
</feature>
<gene>
    <name evidence="3" type="ORF">DXH78_00415</name>
</gene>
<protein>
    <recommendedName>
        <fullName evidence="2">Flagellar hook-length control protein-like C-terminal domain-containing protein</fullName>
    </recommendedName>
</protein>
<dbReference type="RefSeq" id="WP_115515214.1">
    <property type="nucleotide sequence ID" value="NZ_QRGO01000001.1"/>
</dbReference>
<evidence type="ECO:0000313" key="3">
    <source>
        <dbReference type="EMBL" id="RDV03185.1"/>
    </source>
</evidence>
<dbReference type="PANTHER" id="PTHR37533">
    <property type="entry name" value="FLAGELLAR HOOK-LENGTH CONTROL PROTEIN"/>
    <property type="match status" value="1"/>
</dbReference>
<feature type="compositionally biased region" description="Basic and acidic residues" evidence="1">
    <location>
        <begin position="241"/>
        <end position="253"/>
    </location>
</feature>
<dbReference type="CDD" id="cd17470">
    <property type="entry name" value="T3SS_Flik_C"/>
    <property type="match status" value="1"/>
</dbReference>
<feature type="domain" description="Flagellar hook-length control protein-like C-terminal" evidence="2">
    <location>
        <begin position="374"/>
        <end position="457"/>
    </location>
</feature>
<feature type="region of interest" description="Disordered" evidence="1">
    <location>
        <begin position="171"/>
        <end position="322"/>
    </location>
</feature>
<feature type="compositionally biased region" description="Basic and acidic residues" evidence="1">
    <location>
        <begin position="107"/>
        <end position="121"/>
    </location>
</feature>
<keyword evidence="4" id="KW-1185">Reference proteome</keyword>
<feature type="compositionally biased region" description="Low complexity" evidence="1">
    <location>
        <begin position="453"/>
        <end position="465"/>
    </location>
</feature>
<feature type="region of interest" description="Disordered" evidence="1">
    <location>
        <begin position="451"/>
        <end position="479"/>
    </location>
</feature>
<feature type="compositionally biased region" description="Polar residues" evidence="1">
    <location>
        <begin position="24"/>
        <end position="34"/>
    </location>
</feature>
<feature type="compositionally biased region" description="Basic and acidic residues" evidence="1">
    <location>
        <begin position="46"/>
        <end position="58"/>
    </location>
</feature>
<dbReference type="InterPro" id="IPR052563">
    <property type="entry name" value="FliK"/>
</dbReference>
<feature type="compositionally biased region" description="Low complexity" evidence="1">
    <location>
        <begin position="309"/>
        <end position="322"/>
    </location>
</feature>
<feature type="compositionally biased region" description="Low complexity" evidence="1">
    <location>
        <begin position="193"/>
        <end position="216"/>
    </location>
</feature>
<reference evidence="4" key="1">
    <citation type="submission" date="2018-08" db="EMBL/GenBank/DDBJ databases">
        <authorList>
            <person name="Kim S.-J."/>
            <person name="Jung G.-Y."/>
        </authorList>
    </citation>
    <scope>NUCLEOTIDE SEQUENCE [LARGE SCALE GENOMIC DNA]</scope>
    <source>
        <strain evidence="4">GY_H</strain>
    </source>
</reference>
<feature type="compositionally biased region" description="Basic and acidic residues" evidence="1">
    <location>
        <begin position="65"/>
        <end position="99"/>
    </location>
</feature>
<organism evidence="3 4">
    <name type="scientific">Undibacter mobilis</name>
    <dbReference type="NCBI Taxonomy" id="2292256"/>
    <lineage>
        <taxon>Bacteria</taxon>
        <taxon>Pseudomonadati</taxon>
        <taxon>Pseudomonadota</taxon>
        <taxon>Alphaproteobacteria</taxon>
        <taxon>Hyphomicrobiales</taxon>
        <taxon>Nitrobacteraceae</taxon>
        <taxon>Undibacter</taxon>
    </lineage>
</organism>
<dbReference type="EMBL" id="QRGO01000001">
    <property type="protein sequence ID" value="RDV03185.1"/>
    <property type="molecule type" value="Genomic_DNA"/>
</dbReference>
<dbReference type="Pfam" id="PF02120">
    <property type="entry name" value="Flg_hook"/>
    <property type="match status" value="1"/>
</dbReference>
<dbReference type="AlphaFoldDB" id="A0A371B6G3"/>
<evidence type="ECO:0000256" key="1">
    <source>
        <dbReference type="SAM" id="MobiDB-lite"/>
    </source>
</evidence>
<accession>A0A371B6G3</accession>
<dbReference type="OrthoDB" id="7203912at2"/>
<evidence type="ECO:0000313" key="4">
    <source>
        <dbReference type="Proteomes" id="UP000263993"/>
    </source>
</evidence>
<dbReference type="InterPro" id="IPR021136">
    <property type="entry name" value="Flagellar_hook_control-like_C"/>
</dbReference>
<evidence type="ECO:0000259" key="2">
    <source>
        <dbReference type="Pfam" id="PF02120"/>
    </source>
</evidence>
<comment type="caution">
    <text evidence="3">The sequence shown here is derived from an EMBL/GenBank/DDBJ whole genome shotgun (WGS) entry which is preliminary data.</text>
</comment>
<dbReference type="PANTHER" id="PTHR37533:SF2">
    <property type="entry name" value="FLAGELLAR HOOK-LENGTH CONTROL PROTEIN"/>
    <property type="match status" value="1"/>
</dbReference>
<dbReference type="Proteomes" id="UP000263993">
    <property type="component" value="Unassembled WGS sequence"/>
</dbReference>